<reference evidence="1 2" key="1">
    <citation type="journal article" date="2022" name="Hortic Res">
        <title>A haplotype resolved chromosomal level avocado genome allows analysis of novel avocado genes.</title>
        <authorList>
            <person name="Nath O."/>
            <person name="Fletcher S.J."/>
            <person name="Hayward A."/>
            <person name="Shaw L.M."/>
            <person name="Masouleh A.K."/>
            <person name="Furtado A."/>
            <person name="Henry R.J."/>
            <person name="Mitter N."/>
        </authorList>
    </citation>
    <scope>NUCLEOTIDE SEQUENCE [LARGE SCALE GENOMIC DNA]</scope>
    <source>
        <strain evidence="2">cv. Hass</strain>
    </source>
</reference>
<organism evidence="1 2">
    <name type="scientific">Persea americana</name>
    <name type="common">Avocado</name>
    <dbReference type="NCBI Taxonomy" id="3435"/>
    <lineage>
        <taxon>Eukaryota</taxon>
        <taxon>Viridiplantae</taxon>
        <taxon>Streptophyta</taxon>
        <taxon>Embryophyta</taxon>
        <taxon>Tracheophyta</taxon>
        <taxon>Spermatophyta</taxon>
        <taxon>Magnoliopsida</taxon>
        <taxon>Magnoliidae</taxon>
        <taxon>Laurales</taxon>
        <taxon>Lauraceae</taxon>
        <taxon>Persea</taxon>
    </lineage>
</organism>
<sequence>MASSPAPLPESSSPPAPPTSPSPLIPTPPVSSSPPPSLPPPLSPPPAPILASPPPVPILPPPSGDVSPSPPPPDSSSSSSPPPPPTPPSPTPPSVVRPPPTSTFNASPPPPPAHSTKEPSKHTPSQSKSPPPSSRLDKHSTDMQLPIIIGVAVGVGLFIIILGSVFLFCCMKKKKRSQNHMQYYADPPGKGTQGPKGSNYYMNNPNWYNVAQPEHIIKIPPPPGAQGPSGAGWPSPSPPAGMPWASLPPPPPPMMNSSEMSSNFSDSNQTQPPPSPGCLGLGFNKSSFTYDELATATSHPRIIHRDIKGSNILLDFNFEAKVADFGLAKLSSDNYTHISTRVMGTFGYLAPEYASSGKLTDKSDVFSFGVMLLELITGRRPVDPKLIDDCLVDWARPILTQALEDGDCSRLVDPQLEDNYNPHEMGRMVACAAASIRHSSKRRPKMSEIVRALEGEVSLEDLNKGVKPGHSSMFSSSESSEYDVASYNADMTKFRKMALGTQTLGTTFSAPTSEYVPNPSSSSSEDEGLPETESAPDRRHD</sequence>
<evidence type="ECO:0000313" key="1">
    <source>
        <dbReference type="EMBL" id="KAJ8643064.1"/>
    </source>
</evidence>
<dbReference type="EMBL" id="CM056810">
    <property type="protein sequence ID" value="KAJ8643064.1"/>
    <property type="molecule type" value="Genomic_DNA"/>
</dbReference>
<comment type="caution">
    <text evidence="1">The sequence shown here is derived from an EMBL/GenBank/DDBJ whole genome shotgun (WGS) entry which is preliminary data.</text>
</comment>
<name>A0ACC2MCJ5_PERAE</name>
<gene>
    <name evidence="1" type="ORF">MRB53_004812</name>
</gene>
<dbReference type="Proteomes" id="UP001234297">
    <property type="component" value="Chromosome 2"/>
</dbReference>
<protein>
    <submittedName>
        <fullName evidence="1">Uncharacterized protein</fullName>
    </submittedName>
</protein>
<keyword evidence="2" id="KW-1185">Reference proteome</keyword>
<proteinExistence type="predicted"/>
<evidence type="ECO:0000313" key="2">
    <source>
        <dbReference type="Proteomes" id="UP001234297"/>
    </source>
</evidence>
<accession>A0ACC2MCJ5</accession>